<protein>
    <submittedName>
        <fullName evidence="5">Branched-chain amino acid ABC transporter, ATP-binding protein</fullName>
    </submittedName>
</protein>
<keyword evidence="2" id="KW-0547">Nucleotide-binding</keyword>
<dbReference type="SMART" id="SM00382">
    <property type="entry name" value="AAA"/>
    <property type="match status" value="1"/>
</dbReference>
<dbReference type="InterPro" id="IPR003439">
    <property type="entry name" value="ABC_transporter-like_ATP-bd"/>
</dbReference>
<dbReference type="GO" id="GO:0016887">
    <property type="term" value="F:ATP hydrolysis activity"/>
    <property type="evidence" value="ECO:0007669"/>
    <property type="project" value="InterPro"/>
</dbReference>
<dbReference type="RefSeq" id="WP_038588669.1">
    <property type="nucleotide sequence ID" value="NZ_HG938353.1"/>
</dbReference>
<dbReference type="EMBL" id="HG938353">
    <property type="protein sequence ID" value="CDN48860.1"/>
    <property type="molecule type" value="Genomic_DNA"/>
</dbReference>
<evidence type="ECO:0000313" key="6">
    <source>
        <dbReference type="Proteomes" id="UP000028181"/>
    </source>
</evidence>
<dbReference type="PATRIC" id="fig|1028800.3.peg.2721"/>
<evidence type="ECO:0000256" key="2">
    <source>
        <dbReference type="ARBA" id="ARBA00022741"/>
    </source>
</evidence>
<dbReference type="InterPro" id="IPR027417">
    <property type="entry name" value="P-loop_NTPase"/>
</dbReference>
<keyword evidence="6" id="KW-1185">Reference proteome</keyword>
<dbReference type="Proteomes" id="UP000028181">
    <property type="component" value="Chromosome I"/>
</dbReference>
<name>A0A068SUZ0_NEOGA</name>
<dbReference type="GO" id="GO:1903805">
    <property type="term" value="P:L-valine import across plasma membrane"/>
    <property type="evidence" value="ECO:0007669"/>
    <property type="project" value="TreeGrafter"/>
</dbReference>
<keyword evidence="1" id="KW-0813">Transport</keyword>
<dbReference type="PANTHER" id="PTHR45772">
    <property type="entry name" value="CONSERVED COMPONENT OF ABC TRANSPORTER FOR NATURAL AMINO ACIDS-RELATED"/>
    <property type="match status" value="1"/>
</dbReference>
<dbReference type="Gene3D" id="3.40.50.300">
    <property type="entry name" value="P-loop containing nucleotide triphosphate hydrolases"/>
    <property type="match status" value="1"/>
</dbReference>
<dbReference type="PROSITE" id="PS50893">
    <property type="entry name" value="ABC_TRANSPORTER_2"/>
    <property type="match status" value="1"/>
</dbReference>
<dbReference type="KEGG" id="ngg:RG540_CH26940"/>
<evidence type="ECO:0000313" key="5">
    <source>
        <dbReference type="EMBL" id="CDN48860.1"/>
    </source>
</evidence>
<dbReference type="GO" id="GO:0015808">
    <property type="term" value="P:L-alanine transport"/>
    <property type="evidence" value="ECO:0007669"/>
    <property type="project" value="TreeGrafter"/>
</dbReference>
<dbReference type="InterPro" id="IPR051120">
    <property type="entry name" value="ABC_AA/LPS_Transport"/>
</dbReference>
<gene>
    <name evidence="5" type="ORF">RG540_CH26940</name>
</gene>
<dbReference type="InterPro" id="IPR003593">
    <property type="entry name" value="AAA+_ATPase"/>
</dbReference>
<dbReference type="GO" id="GO:0005886">
    <property type="term" value="C:plasma membrane"/>
    <property type="evidence" value="ECO:0007669"/>
    <property type="project" value="TreeGrafter"/>
</dbReference>
<dbReference type="eggNOG" id="COG0411">
    <property type="taxonomic scope" value="Bacteria"/>
</dbReference>
<dbReference type="SUPFAM" id="SSF52540">
    <property type="entry name" value="P-loop containing nucleoside triphosphate hydrolases"/>
    <property type="match status" value="1"/>
</dbReference>
<keyword evidence="3 5" id="KW-0067">ATP-binding</keyword>
<dbReference type="GO" id="GO:0042941">
    <property type="term" value="P:D-alanine transmembrane transport"/>
    <property type="evidence" value="ECO:0007669"/>
    <property type="project" value="TreeGrafter"/>
</dbReference>
<proteinExistence type="predicted"/>
<reference evidence="6" key="1">
    <citation type="journal article" date="2014" name="BMC Genomics">
        <title>Genome sequencing of two Neorhizobium galegae strains reveals a noeT gene responsible for the unusual acetylation of the nodulation factors.</title>
        <authorList>
            <person name="Osterman J."/>
            <person name="Marsh J."/>
            <person name="Laine P.K."/>
            <person name="Zeng Z."/>
            <person name="Alatalo E."/>
            <person name="Sullivan J.T."/>
            <person name="Young J.P."/>
            <person name="Thomas-Oates J."/>
            <person name="Paulin L."/>
            <person name="Lindstrom K."/>
        </authorList>
    </citation>
    <scope>NUCLEOTIDE SEQUENCE [LARGE SCALE GENOMIC DNA]</scope>
    <source>
        <strain evidence="6">HAMBI 540</strain>
    </source>
</reference>
<evidence type="ECO:0000256" key="3">
    <source>
        <dbReference type="ARBA" id="ARBA00022840"/>
    </source>
</evidence>
<dbReference type="CDD" id="cd03219">
    <property type="entry name" value="ABC_Mj1267_LivG_branched"/>
    <property type="match status" value="1"/>
</dbReference>
<dbReference type="AlphaFoldDB" id="A0A068SUZ0"/>
<evidence type="ECO:0000256" key="1">
    <source>
        <dbReference type="ARBA" id="ARBA00022448"/>
    </source>
</evidence>
<dbReference type="GeneID" id="24256900"/>
<dbReference type="GO" id="GO:0005524">
    <property type="term" value="F:ATP binding"/>
    <property type="evidence" value="ECO:0007669"/>
    <property type="project" value="UniProtKB-KW"/>
</dbReference>
<dbReference type="OrthoDB" id="9779872at2"/>
<dbReference type="GO" id="GO:1903806">
    <property type="term" value="P:L-isoleucine import across plasma membrane"/>
    <property type="evidence" value="ECO:0007669"/>
    <property type="project" value="TreeGrafter"/>
</dbReference>
<evidence type="ECO:0000259" key="4">
    <source>
        <dbReference type="PROSITE" id="PS50893"/>
    </source>
</evidence>
<accession>A0A068SUZ0</accession>
<sequence>MSALELNNLSKSFGGLHVINDVSFKVMEGERRLILGPNGAGKTTLFNLIAGDLAPSFGTISLAGEDVSALPTNRRAARGIGRTFQILTLFSGETVIRNVVLASLGRTSRRWKPFGSLDADEEFRASAMEILRTVMLDHIADKCVSETSYGERRRLEIAMALAQQPRLLLLDEPLAGLSKEERKGVEGLLNALPRSLTVIMIEHDMDVALGFADRIALLQNGKLLVDGSRDEVIADPRTKEAYLAE</sequence>
<dbReference type="GO" id="GO:0005304">
    <property type="term" value="F:L-valine transmembrane transporter activity"/>
    <property type="evidence" value="ECO:0007669"/>
    <property type="project" value="TreeGrafter"/>
</dbReference>
<dbReference type="Pfam" id="PF00005">
    <property type="entry name" value="ABC_tran"/>
    <property type="match status" value="1"/>
</dbReference>
<feature type="domain" description="ABC transporter" evidence="4">
    <location>
        <begin position="4"/>
        <end position="245"/>
    </location>
</feature>
<dbReference type="PANTHER" id="PTHR45772:SF7">
    <property type="entry name" value="AMINO ACID ABC TRANSPORTER ATP-BINDING PROTEIN"/>
    <property type="match status" value="1"/>
</dbReference>
<dbReference type="HOGENOM" id="CLU_000604_1_2_5"/>
<dbReference type="GO" id="GO:0015188">
    <property type="term" value="F:L-isoleucine transmembrane transporter activity"/>
    <property type="evidence" value="ECO:0007669"/>
    <property type="project" value="TreeGrafter"/>
</dbReference>
<dbReference type="GO" id="GO:0015192">
    <property type="term" value="F:L-phenylalanine transmembrane transporter activity"/>
    <property type="evidence" value="ECO:0007669"/>
    <property type="project" value="TreeGrafter"/>
</dbReference>
<organism evidence="5 6">
    <name type="scientific">Neorhizobium galegae bv. orientalis str. HAMBI 540</name>
    <dbReference type="NCBI Taxonomy" id="1028800"/>
    <lineage>
        <taxon>Bacteria</taxon>
        <taxon>Pseudomonadati</taxon>
        <taxon>Pseudomonadota</taxon>
        <taxon>Alphaproteobacteria</taxon>
        <taxon>Hyphomicrobiales</taxon>
        <taxon>Rhizobiaceae</taxon>
        <taxon>Rhizobium/Agrobacterium group</taxon>
        <taxon>Neorhizobium</taxon>
    </lineage>
</organism>